<evidence type="ECO:0000313" key="2">
    <source>
        <dbReference type="Proteomes" id="UP000664293"/>
    </source>
</evidence>
<accession>A0ABS3E230</accession>
<reference evidence="1 2" key="1">
    <citation type="submission" date="2020-12" db="EMBL/GenBank/DDBJ databases">
        <title>Oil enriched cultivation method for isolating marine PHA-producing bacteria.</title>
        <authorList>
            <person name="Zheng W."/>
            <person name="Yu S."/>
            <person name="Huang Y."/>
        </authorList>
    </citation>
    <scope>NUCLEOTIDE SEQUENCE [LARGE SCALE GENOMIC DNA]</scope>
    <source>
        <strain evidence="1 2">SN0-2</strain>
    </source>
</reference>
<name>A0ABS3E230_9GAMM</name>
<keyword evidence="2" id="KW-1185">Reference proteome</keyword>
<dbReference type="Proteomes" id="UP000664293">
    <property type="component" value="Unassembled WGS sequence"/>
</dbReference>
<dbReference type="EMBL" id="JAEKJR010000001">
    <property type="protein sequence ID" value="MBN8429298.1"/>
    <property type="molecule type" value="Genomic_DNA"/>
</dbReference>
<gene>
    <name evidence="1" type="ORF">JF535_00405</name>
</gene>
<proteinExistence type="predicted"/>
<protein>
    <submittedName>
        <fullName evidence="1">Uncharacterized protein</fullName>
    </submittedName>
</protein>
<evidence type="ECO:0000313" key="1">
    <source>
        <dbReference type="EMBL" id="MBN8429298.1"/>
    </source>
</evidence>
<sequence length="251" mass="27766">MASHISHGDTAKRRALRESGFQLLYVPPENSAWVAGWRTLKSLGNQGSEQQRKAARILAQHMLEAHQQNLHVEWTSQGEGAWVLIEAMQHLQQQQVDLRQQQKIFLSDHTRSRFSADRARRALNMNLEDDKWHNAAPGLPQTVGGEQFGLAPLLSAGNDLLHHTPREERLGKTINLTYQTGEYLFKKWGAAGVAGGLAASTGGSASLAVAVVKALHNLAPTLIASIPGARNYYFKNTGDQLQNLVNKQQKR</sequence>
<organism evidence="1 2">
    <name type="scientific">Microbulbifer salipaludis</name>
    <dbReference type="NCBI Taxonomy" id="187980"/>
    <lineage>
        <taxon>Bacteria</taxon>
        <taxon>Pseudomonadati</taxon>
        <taxon>Pseudomonadota</taxon>
        <taxon>Gammaproteobacteria</taxon>
        <taxon>Cellvibrionales</taxon>
        <taxon>Microbulbiferaceae</taxon>
        <taxon>Microbulbifer</taxon>
    </lineage>
</organism>
<comment type="caution">
    <text evidence="1">The sequence shown here is derived from an EMBL/GenBank/DDBJ whole genome shotgun (WGS) entry which is preliminary data.</text>
</comment>